<dbReference type="PROSITE" id="PS50948">
    <property type="entry name" value="PAN"/>
    <property type="match status" value="1"/>
</dbReference>
<proteinExistence type="predicted"/>
<dbReference type="Gene3D" id="1.20.90.10">
    <property type="entry name" value="Phospholipase A2 domain"/>
    <property type="match status" value="1"/>
</dbReference>
<evidence type="ECO:0000313" key="5">
    <source>
        <dbReference type="Proteomes" id="UP000660729"/>
    </source>
</evidence>
<evidence type="ECO:0000259" key="3">
    <source>
        <dbReference type="PROSITE" id="PS50948"/>
    </source>
</evidence>
<dbReference type="OrthoDB" id="3935740at2759"/>
<protein>
    <recommendedName>
        <fullName evidence="3">Apple domain-containing protein</fullName>
    </recommendedName>
</protein>
<evidence type="ECO:0000313" key="4">
    <source>
        <dbReference type="EMBL" id="KAF7191622.1"/>
    </source>
</evidence>
<dbReference type="Proteomes" id="UP000660729">
    <property type="component" value="Unassembled WGS sequence"/>
</dbReference>
<dbReference type="EMBL" id="JABCIY010000157">
    <property type="protein sequence ID" value="KAF7191622.1"/>
    <property type="molecule type" value="Genomic_DNA"/>
</dbReference>
<feature type="chain" id="PRO_5034914521" description="Apple domain-containing protein" evidence="2">
    <location>
        <begin position="19"/>
        <end position="757"/>
    </location>
</feature>
<sequence>MKTPQIASVACLAAIAAAQNTPICGVTGVKNQFPYSVSALKANTTPTGCMSFCKKSSKCKSFAVSNTFCWLFNNAAGVNFKYGESSNYRVWDVGCTISTATSGTTTTSTTTSAGSGSENTTPAEPAPTQDPEPGDSPSLSDPGGDGVFPSEDPNFTNTYTYTQFTLPTVSIMGSAPNTIGLPQPTENSRPCAIDPSKTSEQFNLLDSDFMPIVMSGTTGLIPLASPTSEAQANAMGDASKYVLPVYFFEKPAGAPAGVYDMVIAGSPPRYVAKLNNGNVVLTTSSTGNKVVTRNGQQMQTTVFKVDCQAAITVVQNGAAYYWDKSGRTTKMTAGTAAKGMVAFPLAVAAKARKARRSIYNQGVQPRCPKTPDSLICKARDGVRGPVKNGCGDANGAKWVPNFTFGGACDKHDLCYDNCEKGTFEQCNTDFLNDMINDGCASKKVWYMWLIYGACVKTAEFYYAVVSSSRGAEAFVKSGTDRCTCTCPGTQNLCGTSASNSYCTNIFSNEASNCGACGRTCDPSTRCKGGQCVCPIDQCGNQCLSLRDNPNNCGKCGNVCPSDKPACVKGACFKPSPVCEAGFENGDFTDGWRDAWRVNPWAPDTNGQPTYGFNAGYAGDNNGEDEFYISSPRNQGTVSTEFSTTVTACPGVQYRVDFGMFRDQGTDSCQLTLKTGGQQVLNFNIPIWSDYGAQRLEQISQRNGVIKAGPFTAGGDVVKNGLSLNVPFEFKLTCNGQFRDDLDAFGMVRFGHFKLTPV</sequence>
<dbReference type="InterPro" id="IPR003609">
    <property type="entry name" value="Pan_app"/>
</dbReference>
<feature type="compositionally biased region" description="Low complexity" evidence="1">
    <location>
        <begin position="103"/>
        <end position="117"/>
    </location>
</feature>
<evidence type="ECO:0000256" key="1">
    <source>
        <dbReference type="SAM" id="MobiDB-lite"/>
    </source>
</evidence>
<accession>A0A8H6VIE8</accession>
<feature type="domain" description="Apple" evidence="3">
    <location>
        <begin position="24"/>
        <end position="95"/>
    </location>
</feature>
<keyword evidence="2" id="KW-0732">Signal</keyword>
<dbReference type="SUPFAM" id="SSF48619">
    <property type="entry name" value="Phospholipase A2, PLA2"/>
    <property type="match status" value="1"/>
</dbReference>
<gene>
    <name evidence="4" type="ORF">HII31_07124</name>
</gene>
<dbReference type="AlphaFoldDB" id="A0A8H6VIE8"/>
<dbReference type="GO" id="GO:0006644">
    <property type="term" value="P:phospholipid metabolic process"/>
    <property type="evidence" value="ECO:0007669"/>
    <property type="project" value="InterPro"/>
</dbReference>
<organism evidence="4 5">
    <name type="scientific">Pseudocercospora fuligena</name>
    <dbReference type="NCBI Taxonomy" id="685502"/>
    <lineage>
        <taxon>Eukaryota</taxon>
        <taxon>Fungi</taxon>
        <taxon>Dikarya</taxon>
        <taxon>Ascomycota</taxon>
        <taxon>Pezizomycotina</taxon>
        <taxon>Dothideomycetes</taxon>
        <taxon>Dothideomycetidae</taxon>
        <taxon>Mycosphaerellales</taxon>
        <taxon>Mycosphaerellaceae</taxon>
        <taxon>Pseudocercospora</taxon>
    </lineage>
</organism>
<dbReference type="GO" id="GO:0050482">
    <property type="term" value="P:arachidonate secretion"/>
    <property type="evidence" value="ECO:0007669"/>
    <property type="project" value="InterPro"/>
</dbReference>
<dbReference type="InterPro" id="IPR036444">
    <property type="entry name" value="PLipase_A2_dom_sf"/>
</dbReference>
<feature type="signal peptide" evidence="2">
    <location>
        <begin position="1"/>
        <end position="18"/>
    </location>
</feature>
<evidence type="ECO:0000256" key="2">
    <source>
        <dbReference type="SAM" id="SignalP"/>
    </source>
</evidence>
<comment type="caution">
    <text evidence="4">The sequence shown here is derived from an EMBL/GenBank/DDBJ whole genome shotgun (WGS) entry which is preliminary data.</text>
</comment>
<dbReference type="GO" id="GO:0004623">
    <property type="term" value="F:phospholipase A2 activity"/>
    <property type="evidence" value="ECO:0007669"/>
    <property type="project" value="InterPro"/>
</dbReference>
<reference evidence="4" key="1">
    <citation type="submission" date="2020-04" db="EMBL/GenBank/DDBJ databases">
        <title>Draft genome resource of the tomato pathogen Pseudocercospora fuligena.</title>
        <authorList>
            <person name="Zaccaron A."/>
        </authorList>
    </citation>
    <scope>NUCLEOTIDE SEQUENCE</scope>
    <source>
        <strain evidence="4">PF001</strain>
    </source>
</reference>
<name>A0A8H6VIE8_9PEZI</name>
<keyword evidence="5" id="KW-1185">Reference proteome</keyword>
<feature type="region of interest" description="Disordered" evidence="1">
    <location>
        <begin position="103"/>
        <end position="152"/>
    </location>
</feature>